<dbReference type="PRINTS" id="PR00332">
    <property type="entry name" value="HISTRIAD"/>
</dbReference>
<protein>
    <submittedName>
        <fullName evidence="5">HIT domain-containing protein</fullName>
    </submittedName>
</protein>
<dbReference type="InterPro" id="IPR011146">
    <property type="entry name" value="HIT-like"/>
</dbReference>
<dbReference type="InterPro" id="IPR001310">
    <property type="entry name" value="Histidine_triad_HIT"/>
</dbReference>
<evidence type="ECO:0000313" key="5">
    <source>
        <dbReference type="EMBL" id="NYS92406.1"/>
    </source>
</evidence>
<dbReference type="InterPro" id="IPR036265">
    <property type="entry name" value="HIT-like_sf"/>
</dbReference>
<evidence type="ECO:0000259" key="4">
    <source>
        <dbReference type="PROSITE" id="PS51084"/>
    </source>
</evidence>
<comment type="caution">
    <text evidence="5">The sequence shown here is derived from an EMBL/GenBank/DDBJ whole genome shotgun (WGS) entry which is preliminary data.</text>
</comment>
<dbReference type="PANTHER" id="PTHR23089">
    <property type="entry name" value="HISTIDINE TRIAD HIT PROTEIN"/>
    <property type="match status" value="1"/>
</dbReference>
<dbReference type="AlphaFoldDB" id="A0A853EPJ5"/>
<feature type="domain" description="HIT" evidence="4">
    <location>
        <begin position="11"/>
        <end position="118"/>
    </location>
</feature>
<dbReference type="GO" id="GO:0003824">
    <property type="term" value="F:catalytic activity"/>
    <property type="evidence" value="ECO:0007669"/>
    <property type="project" value="InterPro"/>
</dbReference>
<evidence type="ECO:0000256" key="2">
    <source>
        <dbReference type="PIRSR" id="PIRSR601310-3"/>
    </source>
</evidence>
<dbReference type="SUPFAM" id="SSF54197">
    <property type="entry name" value="HIT-like"/>
    <property type="match status" value="1"/>
</dbReference>
<evidence type="ECO:0000313" key="6">
    <source>
        <dbReference type="Proteomes" id="UP000561011"/>
    </source>
</evidence>
<feature type="active site" description="Tele-AMP-histidine intermediate" evidence="1">
    <location>
        <position position="104"/>
    </location>
</feature>
<dbReference type="Pfam" id="PF01230">
    <property type="entry name" value="HIT"/>
    <property type="match status" value="1"/>
</dbReference>
<proteinExistence type="predicted"/>
<keyword evidence="6" id="KW-1185">Reference proteome</keyword>
<gene>
    <name evidence="5" type="ORF">HZZ10_02515</name>
</gene>
<dbReference type="Gene3D" id="3.30.428.10">
    <property type="entry name" value="HIT-like"/>
    <property type="match status" value="1"/>
</dbReference>
<reference evidence="5 6" key="1">
    <citation type="submission" date="2020-07" db="EMBL/GenBank/DDBJ databases">
        <title>MOT database genomes.</title>
        <authorList>
            <person name="Joseph S."/>
            <person name="Aduse-Opoku J."/>
            <person name="Hashim A."/>
            <person name="Wade W."/>
            <person name="Curtis M."/>
        </authorList>
    </citation>
    <scope>NUCLEOTIDE SEQUENCE [LARGE SCALE GENOMIC DNA]</scope>
    <source>
        <strain evidence="5 6">DSM 100099</strain>
    </source>
</reference>
<dbReference type="PROSITE" id="PS51084">
    <property type="entry name" value="HIT_2"/>
    <property type="match status" value="1"/>
</dbReference>
<name>A0A853EPJ5_9MICO</name>
<dbReference type="Proteomes" id="UP000561011">
    <property type="component" value="Unassembled WGS sequence"/>
</dbReference>
<feature type="short sequence motif" description="Histidine triad motif" evidence="2 3">
    <location>
        <begin position="102"/>
        <end position="106"/>
    </location>
</feature>
<dbReference type="RefSeq" id="WP_179912282.1">
    <property type="nucleotide sequence ID" value="NZ_JACBYE010000004.1"/>
</dbReference>
<evidence type="ECO:0000256" key="1">
    <source>
        <dbReference type="PIRSR" id="PIRSR601310-1"/>
    </source>
</evidence>
<evidence type="ECO:0000256" key="3">
    <source>
        <dbReference type="PROSITE-ProRule" id="PRU00464"/>
    </source>
</evidence>
<organism evidence="5 6">
    <name type="scientific">Sanguibacter inulinus</name>
    <dbReference type="NCBI Taxonomy" id="60922"/>
    <lineage>
        <taxon>Bacteria</taxon>
        <taxon>Bacillati</taxon>
        <taxon>Actinomycetota</taxon>
        <taxon>Actinomycetes</taxon>
        <taxon>Micrococcales</taxon>
        <taxon>Sanguibacteraceae</taxon>
        <taxon>Sanguibacter</taxon>
    </lineage>
</organism>
<accession>A0A853EPJ5</accession>
<sequence>MTTSAPEPDCLFCLIVAGEVPATIVARTENVVAFEDINPSAPMHVLVVPTTHHGDVSQLAAAAPDVLAELVGVAEQVAGERADGQFRLIFNSGPHAGQTVFHVHAHVLGGTQLGALVG</sequence>
<dbReference type="EMBL" id="JACBYE010000004">
    <property type="protein sequence ID" value="NYS92406.1"/>
    <property type="molecule type" value="Genomic_DNA"/>
</dbReference>